<dbReference type="Proteomes" id="UP000297595">
    <property type="component" value="Unassembled WGS sequence"/>
</dbReference>
<reference evidence="1 2" key="1">
    <citation type="submission" date="2019-03" db="EMBL/GenBank/DDBJ databases">
        <title>Nematode-trapping fungi genome.</title>
        <authorList>
            <person name="Vidal-Diez De Ulzurrun G."/>
        </authorList>
    </citation>
    <scope>NUCLEOTIDE SEQUENCE [LARGE SCALE GENOMIC DNA]</scope>
    <source>
        <strain evidence="1 2">TWF154</strain>
    </source>
</reference>
<evidence type="ECO:0000313" key="2">
    <source>
        <dbReference type="Proteomes" id="UP000297595"/>
    </source>
</evidence>
<protein>
    <submittedName>
        <fullName evidence="1">Uncharacterized protein</fullName>
    </submittedName>
</protein>
<name>A0A7C8PEY6_ORBOL</name>
<organism evidence="1 2">
    <name type="scientific">Orbilia oligospora</name>
    <name type="common">Nematode-trapping fungus</name>
    <name type="synonym">Arthrobotrys oligospora</name>
    <dbReference type="NCBI Taxonomy" id="2813651"/>
    <lineage>
        <taxon>Eukaryota</taxon>
        <taxon>Fungi</taxon>
        <taxon>Dikarya</taxon>
        <taxon>Ascomycota</taxon>
        <taxon>Pezizomycotina</taxon>
        <taxon>Orbiliomycetes</taxon>
        <taxon>Orbiliales</taxon>
        <taxon>Orbiliaceae</taxon>
        <taxon>Orbilia</taxon>
    </lineage>
</organism>
<dbReference type="EMBL" id="SOZJ01000001">
    <property type="protein sequence ID" value="TGJ74960.1"/>
    <property type="molecule type" value="Genomic_DNA"/>
</dbReference>
<evidence type="ECO:0000313" key="1">
    <source>
        <dbReference type="EMBL" id="TGJ74960.1"/>
    </source>
</evidence>
<dbReference type="AlphaFoldDB" id="A0A7C8PEY6"/>
<proteinExistence type="predicted"/>
<accession>A0A7C8PEY6</accession>
<gene>
    <name evidence="1" type="ORF">EYR41_001912</name>
</gene>
<comment type="caution">
    <text evidence="1">The sequence shown here is derived from an EMBL/GenBank/DDBJ whole genome shotgun (WGS) entry which is preliminary data.</text>
</comment>
<sequence>MVASGHTPGSQDDRLLSVAKQLANFAFTQPYGSMQRRWAPPHSVGHRDCQEHAVHYTHLLP</sequence>